<dbReference type="InterPro" id="IPR004886">
    <property type="entry name" value="Glucanosyltransferase"/>
</dbReference>
<keyword evidence="8" id="KW-0812">Transmembrane</keyword>
<evidence type="ECO:0000256" key="5">
    <source>
        <dbReference type="ARBA" id="ARBA00023242"/>
    </source>
</evidence>
<dbReference type="PANTHER" id="PTHR31468:SF4">
    <property type="entry name" value="1,3-BETA-GLUCANOSYLTRANSFERASE GAS3-RELATED"/>
    <property type="match status" value="1"/>
</dbReference>
<feature type="domain" description="Zn(2)-C6 fungal-type" evidence="9">
    <location>
        <begin position="53"/>
        <end position="83"/>
    </location>
</feature>
<dbReference type="SUPFAM" id="SSF51445">
    <property type="entry name" value="(Trans)glycosidases"/>
    <property type="match status" value="1"/>
</dbReference>
<dbReference type="Gene3D" id="3.20.20.80">
    <property type="entry name" value="Glycosidases"/>
    <property type="match status" value="1"/>
</dbReference>
<keyword evidence="11" id="KW-1185">Reference proteome</keyword>
<dbReference type="EMBL" id="WVTA01000008">
    <property type="protein sequence ID" value="KAK3208086.1"/>
    <property type="molecule type" value="Genomic_DNA"/>
</dbReference>
<keyword evidence="3" id="KW-0732">Signal</keyword>
<dbReference type="InterPro" id="IPR017853">
    <property type="entry name" value="GH"/>
</dbReference>
<dbReference type="InterPro" id="IPR036864">
    <property type="entry name" value="Zn2-C6_fun-type_DNA-bd_sf"/>
</dbReference>
<dbReference type="Pfam" id="PF11951">
    <property type="entry name" value="Fungal_trans_2"/>
    <property type="match status" value="1"/>
</dbReference>
<evidence type="ECO:0000256" key="6">
    <source>
        <dbReference type="RuleBase" id="RU361209"/>
    </source>
</evidence>
<name>A0AAN6RG18_9PLEO</name>
<dbReference type="PANTHER" id="PTHR31468">
    <property type="entry name" value="1,3-BETA-GLUCANOSYLTRANSFERASE GAS1"/>
    <property type="match status" value="1"/>
</dbReference>
<comment type="caution">
    <text evidence="10">The sequence shown here is derived from an EMBL/GenBank/DDBJ whole genome shotgun (WGS) entry which is preliminary data.</text>
</comment>
<dbReference type="GO" id="GO:0008270">
    <property type="term" value="F:zinc ion binding"/>
    <property type="evidence" value="ECO:0007669"/>
    <property type="project" value="InterPro"/>
</dbReference>
<keyword evidence="6" id="KW-0336">GPI-anchor</keyword>
<dbReference type="InterPro" id="IPR021858">
    <property type="entry name" value="Fun_TF"/>
</dbReference>
<dbReference type="AlphaFoldDB" id="A0AAN6RG18"/>
<proteinExistence type="inferred from homology"/>
<feature type="region of interest" description="Disordered" evidence="7">
    <location>
        <begin position="1"/>
        <end position="48"/>
    </location>
</feature>
<feature type="transmembrane region" description="Helical" evidence="8">
    <location>
        <begin position="882"/>
        <end position="906"/>
    </location>
</feature>
<dbReference type="Proteomes" id="UP001280581">
    <property type="component" value="Unassembled WGS sequence"/>
</dbReference>
<evidence type="ECO:0000256" key="3">
    <source>
        <dbReference type="ARBA" id="ARBA00022729"/>
    </source>
</evidence>
<dbReference type="GO" id="GO:0042124">
    <property type="term" value="F:1,3-beta-glucanosyltransferase activity"/>
    <property type="evidence" value="ECO:0007669"/>
    <property type="project" value="TreeGrafter"/>
</dbReference>
<keyword evidence="6" id="KW-0449">Lipoprotein</keyword>
<reference evidence="10 11" key="1">
    <citation type="submission" date="2021-02" db="EMBL/GenBank/DDBJ databases">
        <title>Genome assembly of Pseudopithomyces chartarum.</title>
        <authorList>
            <person name="Jauregui R."/>
            <person name="Singh J."/>
            <person name="Voisey C."/>
        </authorList>
    </citation>
    <scope>NUCLEOTIDE SEQUENCE [LARGE SCALE GENOMIC DNA]</scope>
    <source>
        <strain evidence="10 11">AGR01</strain>
    </source>
</reference>
<dbReference type="Pfam" id="PF00172">
    <property type="entry name" value="Zn_clus"/>
    <property type="match status" value="1"/>
</dbReference>
<comment type="subcellular location">
    <subcellularLocation>
        <location evidence="1 6">Cell membrane</location>
        <topology evidence="1 6">Lipid-anchor</topology>
        <topology evidence="1 6">GPI-anchor</topology>
    </subcellularLocation>
</comment>
<dbReference type="InterPro" id="IPR001138">
    <property type="entry name" value="Zn2Cys6_DnaBD"/>
</dbReference>
<feature type="region of interest" description="Disordered" evidence="7">
    <location>
        <begin position="945"/>
        <end position="992"/>
    </location>
</feature>
<evidence type="ECO:0000256" key="4">
    <source>
        <dbReference type="ARBA" id="ARBA00023180"/>
    </source>
</evidence>
<dbReference type="SMART" id="SM00066">
    <property type="entry name" value="GAL4"/>
    <property type="match status" value="1"/>
</dbReference>
<evidence type="ECO:0000313" key="10">
    <source>
        <dbReference type="EMBL" id="KAK3208086.1"/>
    </source>
</evidence>
<keyword evidence="4" id="KW-0325">Glycoprotein</keyword>
<dbReference type="GO" id="GO:0071970">
    <property type="term" value="P:fungal-type cell wall (1-&gt;3)-beta-D-glucan biosynthetic process"/>
    <property type="evidence" value="ECO:0007669"/>
    <property type="project" value="TreeGrafter"/>
</dbReference>
<evidence type="ECO:0000256" key="2">
    <source>
        <dbReference type="ARBA" id="ARBA00007528"/>
    </source>
</evidence>
<comment type="function">
    <text evidence="6">Splits internally a 1,3-beta-glucan molecule and transfers the newly generated reducing end (the donor) to the non-reducing end of another 1,3-beta-glucan molecule (the acceptor) forming a 1,3-beta linkage, resulting in the elongation of 1,3-beta-glucan chains in the cell wall.</text>
</comment>
<comment type="similarity">
    <text evidence="2 6">Belongs to the glycosyl hydrolase 72 family.</text>
</comment>
<keyword evidence="6" id="KW-0808">Transferase</keyword>
<evidence type="ECO:0000256" key="1">
    <source>
        <dbReference type="ARBA" id="ARBA00004609"/>
    </source>
</evidence>
<sequence>MADALPTPSEPADSPTGSDRVFAQPSAEDSAARSAEEKDRAIKRRAHRKSRFGCKKCKVRRIKCDERKPECTNCRNRQVRCDYLPAVKGSSVPAENVSAGPADASSAPSPFPALSVDDVELMYHWTTSTSATLSAQSSGATFWRTQVTEIGIQHHHVLRLILAITAIHLSRFRPQRREEYLALADHHHASALPKVTAELAHLDQDNCDAVFLSVQLVCFLTWARGPQPGEFLAFGENGRSDWLLLFRGIRTTCETVGHDNITRSLAPSIRARSRPLPNVKGTLPYEEPLAELYDFIQCASASPAALEDNIYAHKVLLECYANRYGGIDGEYHVVFAWLYRMKDEFLDALQRHDAVPLVVYAHFALLMNDMEGFCLHEGLWFEMNRQIYPFVLGFVLLLVASLARALDFAYTNGRYLVNNATQGAITMNGIWYSQSNSTNDVNAMDSLTDGDACRRDAALMAQLGINTIYVMAIDPQSNHDDCFSTFNSVGIYVMVTLRKEGIFMSTYGELETSYSSKFLEASFKVIDAVKDYENLLGFDLGVLPGFGAVTEGSDTSYADVEKIYRALIRDMKEYIAINAPRPILVGTTLNLRRTDEKIEASDLTYSHIYWFSCTIDEKDEFSASDYISFWNLGYWEVDPVGDQNFTYSSLALELQGSNIPTWYSMYGVSDEADYVEYELRPELLNDTLHLYNSSSQIVYPNGPMAGGARFTWTNTNLGWKVPTSNWGIVITEPDGTVRLTPNYDRLREIFSRMNTGSWLSGNTANSPPESRSFCDAKAMKNTILLHADGDMSTLTIATDWSLPTRPAGVDALITSGVNGSRGQMVDVTVTTLVHTVKDSGGDVMTDMVLKPSKSESRTTTGAPTSSSSVPPSTSDGDIGTGALAGIGVGVAVGCLAIGAVCGFMLLRRRRRRSDLLGKDHIVDKSNETNGTNVLKAELATGPEVEKKWAELPTGGKEASQDAYSYQMPAEAPGATAGPAELPATERPAELPR</sequence>
<dbReference type="CDD" id="cd00067">
    <property type="entry name" value="GAL4"/>
    <property type="match status" value="1"/>
</dbReference>
<feature type="compositionally biased region" description="Basic and acidic residues" evidence="7">
    <location>
        <begin position="30"/>
        <end position="40"/>
    </location>
</feature>
<keyword evidence="8" id="KW-1133">Transmembrane helix</keyword>
<dbReference type="GO" id="GO:0098552">
    <property type="term" value="C:side of membrane"/>
    <property type="evidence" value="ECO:0007669"/>
    <property type="project" value="UniProtKB-KW"/>
</dbReference>
<evidence type="ECO:0000256" key="7">
    <source>
        <dbReference type="SAM" id="MobiDB-lite"/>
    </source>
</evidence>
<evidence type="ECO:0000256" key="8">
    <source>
        <dbReference type="SAM" id="Phobius"/>
    </source>
</evidence>
<gene>
    <name evidence="10" type="ORF">GRF29_96g1316549</name>
</gene>
<keyword evidence="6 8" id="KW-0472">Membrane</keyword>
<dbReference type="Gene3D" id="4.10.240.10">
    <property type="entry name" value="Zn(2)-C6 fungal-type DNA-binding domain"/>
    <property type="match status" value="1"/>
</dbReference>
<protein>
    <recommendedName>
        <fullName evidence="6">1,3-beta-glucanosyltransferase</fullName>
        <ecNumber evidence="6">2.4.1.-</ecNumber>
    </recommendedName>
</protein>
<feature type="compositionally biased region" description="Low complexity" evidence="7">
    <location>
        <begin position="857"/>
        <end position="874"/>
    </location>
</feature>
<accession>A0AAN6RG18</accession>
<feature type="region of interest" description="Disordered" evidence="7">
    <location>
        <begin position="845"/>
        <end position="875"/>
    </location>
</feature>
<dbReference type="PROSITE" id="PS50048">
    <property type="entry name" value="ZN2_CY6_FUNGAL_2"/>
    <property type="match status" value="1"/>
</dbReference>
<dbReference type="Pfam" id="PF03198">
    <property type="entry name" value="Glyco_hydro_72"/>
    <property type="match status" value="1"/>
</dbReference>
<dbReference type="SUPFAM" id="SSF57701">
    <property type="entry name" value="Zn2/Cys6 DNA-binding domain"/>
    <property type="match status" value="1"/>
</dbReference>
<dbReference type="GO" id="GO:0005886">
    <property type="term" value="C:plasma membrane"/>
    <property type="evidence" value="ECO:0007669"/>
    <property type="project" value="UniProtKB-SubCell"/>
</dbReference>
<organism evidence="10 11">
    <name type="scientific">Pseudopithomyces chartarum</name>
    <dbReference type="NCBI Taxonomy" id="1892770"/>
    <lineage>
        <taxon>Eukaryota</taxon>
        <taxon>Fungi</taxon>
        <taxon>Dikarya</taxon>
        <taxon>Ascomycota</taxon>
        <taxon>Pezizomycotina</taxon>
        <taxon>Dothideomycetes</taxon>
        <taxon>Pleosporomycetidae</taxon>
        <taxon>Pleosporales</taxon>
        <taxon>Massarineae</taxon>
        <taxon>Didymosphaeriaceae</taxon>
        <taxon>Pseudopithomyces</taxon>
    </lineage>
</organism>
<dbReference type="GO" id="GO:0000981">
    <property type="term" value="F:DNA-binding transcription factor activity, RNA polymerase II-specific"/>
    <property type="evidence" value="ECO:0007669"/>
    <property type="project" value="InterPro"/>
</dbReference>
<dbReference type="GO" id="GO:0031505">
    <property type="term" value="P:fungal-type cell wall organization"/>
    <property type="evidence" value="ECO:0007669"/>
    <property type="project" value="TreeGrafter"/>
</dbReference>
<dbReference type="EC" id="2.4.1.-" evidence="6"/>
<feature type="compositionally biased region" description="Low complexity" evidence="7">
    <location>
        <begin position="968"/>
        <end position="985"/>
    </location>
</feature>
<dbReference type="PROSITE" id="PS00463">
    <property type="entry name" value="ZN2_CY6_FUNGAL_1"/>
    <property type="match status" value="1"/>
</dbReference>
<keyword evidence="5" id="KW-0539">Nucleus</keyword>
<evidence type="ECO:0000259" key="9">
    <source>
        <dbReference type="PROSITE" id="PS50048"/>
    </source>
</evidence>
<evidence type="ECO:0000313" key="11">
    <source>
        <dbReference type="Proteomes" id="UP001280581"/>
    </source>
</evidence>